<dbReference type="GO" id="GO:0080120">
    <property type="term" value="P:CAAX-box protein maturation"/>
    <property type="evidence" value="ECO:0007669"/>
    <property type="project" value="UniProtKB-ARBA"/>
</dbReference>
<keyword evidence="4" id="KW-1185">Reference proteome</keyword>
<sequence length="284" mass="31812">MNISKVIGKILLGFGIMFATAIILTIVFNPFYKESSYFTSQFGLIIASITMFVWFEKNNEWSLGFEMNKILRFLLFGGLVAAIIPTFSVISMLLNNSISLELQSWSLSALTFQCFLFLVIAFGEETFFRGYLYGMLNQSFNNTVAIITSALLFTTVHLMNPDAFAKPLEFIVIELLNIFLLGVLFAQVRFMTGSLWMPISLHFMINFIQSSVFGFLNGGKQVESLMEITFIKESIWNGAGFGVESSLMLTPILIISMILVKKALSKNPNKTVSPLSNPIESRGL</sequence>
<proteinExistence type="predicted"/>
<dbReference type="EMBL" id="OBMQ01000005">
    <property type="protein sequence ID" value="SOC08551.1"/>
    <property type="molecule type" value="Genomic_DNA"/>
</dbReference>
<dbReference type="GO" id="GO:0006508">
    <property type="term" value="P:proteolysis"/>
    <property type="evidence" value="ECO:0007669"/>
    <property type="project" value="UniProtKB-KW"/>
</dbReference>
<dbReference type="AlphaFoldDB" id="A0A285SM88"/>
<evidence type="ECO:0000313" key="3">
    <source>
        <dbReference type="EMBL" id="SOC08551.1"/>
    </source>
</evidence>
<accession>A0A285SM88</accession>
<feature type="transmembrane region" description="Helical" evidence="1">
    <location>
        <begin position="105"/>
        <end position="128"/>
    </location>
</feature>
<name>A0A285SM88_9BACL</name>
<evidence type="ECO:0000313" key="4">
    <source>
        <dbReference type="Proteomes" id="UP000219636"/>
    </source>
</evidence>
<feature type="transmembrane region" description="Helical" evidence="1">
    <location>
        <begin position="38"/>
        <end position="55"/>
    </location>
</feature>
<evidence type="ECO:0000259" key="2">
    <source>
        <dbReference type="Pfam" id="PF02517"/>
    </source>
</evidence>
<feature type="transmembrane region" description="Helical" evidence="1">
    <location>
        <begin position="236"/>
        <end position="260"/>
    </location>
</feature>
<dbReference type="PANTHER" id="PTHR39430:SF1">
    <property type="entry name" value="PROTEASE"/>
    <property type="match status" value="1"/>
</dbReference>
<protein>
    <submittedName>
        <fullName evidence="3">CAAX prenyl protease-like protein</fullName>
    </submittedName>
</protein>
<keyword evidence="1" id="KW-0812">Transmembrane</keyword>
<feature type="transmembrane region" description="Helical" evidence="1">
    <location>
        <begin position="12"/>
        <end position="32"/>
    </location>
</feature>
<evidence type="ECO:0000256" key="1">
    <source>
        <dbReference type="SAM" id="Phobius"/>
    </source>
</evidence>
<keyword evidence="3" id="KW-0645">Protease</keyword>
<feature type="transmembrane region" description="Helical" evidence="1">
    <location>
        <begin position="195"/>
        <end position="216"/>
    </location>
</feature>
<feature type="transmembrane region" description="Helical" evidence="1">
    <location>
        <begin position="170"/>
        <end position="188"/>
    </location>
</feature>
<reference evidence="4" key="1">
    <citation type="submission" date="2017-08" db="EMBL/GenBank/DDBJ databases">
        <authorList>
            <person name="Varghese N."/>
            <person name="Submissions S."/>
        </authorList>
    </citation>
    <scope>NUCLEOTIDE SEQUENCE [LARGE SCALE GENOMIC DNA]</scope>
    <source>
        <strain evidence="4">JC22</strain>
    </source>
</reference>
<keyword evidence="1" id="KW-0472">Membrane</keyword>
<feature type="transmembrane region" description="Helical" evidence="1">
    <location>
        <begin position="140"/>
        <end position="158"/>
    </location>
</feature>
<gene>
    <name evidence="3" type="ORF">SAMN05880501_105101</name>
</gene>
<feature type="transmembrane region" description="Helical" evidence="1">
    <location>
        <begin position="70"/>
        <end position="93"/>
    </location>
</feature>
<organism evidence="3 4">
    <name type="scientific">Ureibacillus xyleni</name>
    <dbReference type="NCBI Taxonomy" id="614648"/>
    <lineage>
        <taxon>Bacteria</taxon>
        <taxon>Bacillati</taxon>
        <taxon>Bacillota</taxon>
        <taxon>Bacilli</taxon>
        <taxon>Bacillales</taxon>
        <taxon>Caryophanaceae</taxon>
        <taxon>Ureibacillus</taxon>
    </lineage>
</organism>
<feature type="domain" description="CAAX prenyl protease 2/Lysostaphin resistance protein A-like" evidence="2">
    <location>
        <begin position="110"/>
        <end position="208"/>
    </location>
</feature>
<keyword evidence="1" id="KW-1133">Transmembrane helix</keyword>
<keyword evidence="3" id="KW-0378">Hydrolase</keyword>
<dbReference type="InterPro" id="IPR003675">
    <property type="entry name" value="Rce1/LyrA-like_dom"/>
</dbReference>
<dbReference type="OrthoDB" id="324900at2"/>
<dbReference type="GO" id="GO:0004175">
    <property type="term" value="F:endopeptidase activity"/>
    <property type="evidence" value="ECO:0007669"/>
    <property type="project" value="UniProtKB-ARBA"/>
</dbReference>
<dbReference type="Pfam" id="PF02517">
    <property type="entry name" value="Rce1-like"/>
    <property type="match status" value="1"/>
</dbReference>
<dbReference type="RefSeq" id="WP_097073368.1">
    <property type="nucleotide sequence ID" value="NZ_OBMQ01000005.1"/>
</dbReference>
<dbReference type="PANTHER" id="PTHR39430">
    <property type="entry name" value="MEMBRANE-ASSOCIATED PROTEASE-RELATED"/>
    <property type="match status" value="1"/>
</dbReference>
<dbReference type="Proteomes" id="UP000219636">
    <property type="component" value="Unassembled WGS sequence"/>
</dbReference>